<reference evidence="2" key="1">
    <citation type="journal article" date="2015" name="Nature">
        <title>Complex archaea that bridge the gap between prokaryotes and eukaryotes.</title>
        <authorList>
            <person name="Spang A."/>
            <person name="Saw J.H."/>
            <person name="Jorgensen S.L."/>
            <person name="Zaremba-Niedzwiedzka K."/>
            <person name="Martijn J."/>
            <person name="Lind A.E."/>
            <person name="van Eijk R."/>
            <person name="Schleper C."/>
            <person name="Guy L."/>
            <person name="Ettema T.J."/>
        </authorList>
    </citation>
    <scope>NUCLEOTIDE SEQUENCE</scope>
</reference>
<organism evidence="2">
    <name type="scientific">marine sediment metagenome</name>
    <dbReference type="NCBI Taxonomy" id="412755"/>
    <lineage>
        <taxon>unclassified sequences</taxon>
        <taxon>metagenomes</taxon>
        <taxon>ecological metagenomes</taxon>
    </lineage>
</organism>
<evidence type="ECO:0000256" key="1">
    <source>
        <dbReference type="SAM" id="Phobius"/>
    </source>
</evidence>
<keyword evidence="1" id="KW-0472">Membrane</keyword>
<evidence type="ECO:0000313" key="2">
    <source>
        <dbReference type="EMBL" id="KKL80156.1"/>
    </source>
</evidence>
<accession>A0A0F9FNT8</accession>
<name>A0A0F9FNT8_9ZZZZ</name>
<comment type="caution">
    <text evidence="2">The sequence shown here is derived from an EMBL/GenBank/DDBJ whole genome shotgun (WGS) entry which is preliminary data.</text>
</comment>
<sequence>MNNIERNLKIIAMILLLLSILFIPQAIYYIKMLELLG</sequence>
<protein>
    <submittedName>
        <fullName evidence="2">Uncharacterized protein</fullName>
    </submittedName>
</protein>
<proteinExistence type="predicted"/>
<feature type="transmembrane region" description="Helical" evidence="1">
    <location>
        <begin position="12"/>
        <end position="30"/>
    </location>
</feature>
<dbReference type="EMBL" id="LAZR01022939">
    <property type="protein sequence ID" value="KKL80156.1"/>
    <property type="molecule type" value="Genomic_DNA"/>
</dbReference>
<gene>
    <name evidence="2" type="ORF">LCGC14_2007550</name>
</gene>
<dbReference type="AlphaFoldDB" id="A0A0F9FNT8"/>
<keyword evidence="1" id="KW-1133">Transmembrane helix</keyword>
<keyword evidence="1" id="KW-0812">Transmembrane</keyword>